<gene>
    <name evidence="1" type="ORF">PCOR1329_LOCUS58026</name>
</gene>
<dbReference type="Proteomes" id="UP001189429">
    <property type="component" value="Unassembled WGS sequence"/>
</dbReference>
<evidence type="ECO:0000313" key="1">
    <source>
        <dbReference type="EMBL" id="CAK0872608.1"/>
    </source>
</evidence>
<evidence type="ECO:0008006" key="3">
    <source>
        <dbReference type="Google" id="ProtNLM"/>
    </source>
</evidence>
<name>A0ABN9VHC2_9DINO</name>
<evidence type="ECO:0000313" key="2">
    <source>
        <dbReference type="Proteomes" id="UP001189429"/>
    </source>
</evidence>
<reference evidence="1" key="1">
    <citation type="submission" date="2023-10" db="EMBL/GenBank/DDBJ databases">
        <authorList>
            <person name="Chen Y."/>
            <person name="Shah S."/>
            <person name="Dougan E. K."/>
            <person name="Thang M."/>
            <person name="Chan C."/>
        </authorList>
    </citation>
    <scope>NUCLEOTIDE SEQUENCE [LARGE SCALE GENOMIC DNA]</scope>
</reference>
<dbReference type="EMBL" id="CAUYUJ010017181">
    <property type="protein sequence ID" value="CAK0872608.1"/>
    <property type="molecule type" value="Genomic_DNA"/>
</dbReference>
<proteinExistence type="predicted"/>
<feature type="non-terminal residue" evidence="1">
    <location>
        <position position="516"/>
    </location>
</feature>
<accession>A0ABN9VHC2</accession>
<comment type="caution">
    <text evidence="1">The sequence shown here is derived from an EMBL/GenBank/DDBJ whole genome shotgun (WGS) entry which is preliminary data.</text>
</comment>
<feature type="non-terminal residue" evidence="1">
    <location>
        <position position="1"/>
    </location>
</feature>
<keyword evidence="2" id="KW-1185">Reference proteome</keyword>
<protein>
    <recommendedName>
        <fullName evidence="3">RNA-directed RNA polymerase</fullName>
    </recommendedName>
</protein>
<organism evidence="1 2">
    <name type="scientific">Prorocentrum cordatum</name>
    <dbReference type="NCBI Taxonomy" id="2364126"/>
    <lineage>
        <taxon>Eukaryota</taxon>
        <taxon>Sar</taxon>
        <taxon>Alveolata</taxon>
        <taxon>Dinophyceae</taxon>
        <taxon>Prorocentrales</taxon>
        <taxon>Prorocentraceae</taxon>
        <taxon>Prorocentrum</taxon>
    </lineage>
</organism>
<sequence length="516" mass="57232">PYDPTKVSLPEGQVSPVVLIEFVSPELDRSLDLDNILADADVAEYRLRHEPVGSYMDVRIRGDEDVRLKFLRSLYGCGILGFCRASKGMITPFFVKKKQGRQRLALDCRRVSPRLLVLPMGWTWSFYIAQPLHSELLREAGFGQDLIMSNAWPALPLSDDPAALPYCDNLTVFGMSRDRVDQRLRELIGVFEGKGFVLREISWASTSSDILGTACDGLRRTVRARPKRAWTLRGALRHAARGGAISGKVLERLLGHYVVEGLNQRPALSVLRASYVFIRDCYLTPRPLWDSVCRELLVCSSLVPLLSGSIGRPWSTSMLATDASGSGWGAMEAGFDREEVGEIGRWNERWRHERLPPPERAPRRRALAAELDPLVDPATSDVGPWDLDELGGAPSEFALASPRYRLEEPIGNKEGRAGIKGMSLKLRDPSQHHKRHLALVDNFGVALCFSRGRAASFGLLQLVRRLAAFSIATGAWAALRWIPSEYNPADEPPRLFGKLRGARAALHEAPAAGAEL</sequence>